<gene>
    <name evidence="3" type="ORF">KOW79_010908</name>
</gene>
<sequence>MFTPRGSQPRGAERGRAVPPDFVWESEKSQNHTTNIMLDEVEIDPVTLNLIILVTSYVILLLVFLISCMMYDCQGRDPSKEYAPDPVPGTNHTPIRLVVMQSSPASWDNTRTAEQREKKSTVV</sequence>
<comment type="caution">
    <text evidence="3">The sequence shown here is derived from an EMBL/GenBank/DDBJ whole genome shotgun (WGS) entry which is preliminary data.</text>
</comment>
<proteinExistence type="predicted"/>
<organism evidence="3 4">
    <name type="scientific">Hemibagrus wyckioides</name>
    <dbReference type="NCBI Taxonomy" id="337641"/>
    <lineage>
        <taxon>Eukaryota</taxon>
        <taxon>Metazoa</taxon>
        <taxon>Chordata</taxon>
        <taxon>Craniata</taxon>
        <taxon>Vertebrata</taxon>
        <taxon>Euteleostomi</taxon>
        <taxon>Actinopterygii</taxon>
        <taxon>Neopterygii</taxon>
        <taxon>Teleostei</taxon>
        <taxon>Ostariophysi</taxon>
        <taxon>Siluriformes</taxon>
        <taxon>Bagridae</taxon>
        <taxon>Hemibagrus</taxon>
    </lineage>
</organism>
<reference evidence="3 4" key="1">
    <citation type="submission" date="2021-06" db="EMBL/GenBank/DDBJ databases">
        <title>Chromosome-level genome assembly of the red-tail catfish (Hemibagrus wyckioides).</title>
        <authorList>
            <person name="Shao F."/>
        </authorList>
    </citation>
    <scope>NUCLEOTIDE SEQUENCE [LARGE SCALE GENOMIC DNA]</scope>
    <source>
        <strain evidence="3">EC202008001</strain>
        <tissue evidence="3">Blood</tissue>
    </source>
</reference>
<keyword evidence="4" id="KW-1185">Reference proteome</keyword>
<feature type="transmembrane region" description="Helical" evidence="2">
    <location>
        <begin position="46"/>
        <end position="71"/>
    </location>
</feature>
<dbReference type="AlphaFoldDB" id="A0A9D3SNN0"/>
<feature type="region of interest" description="Disordered" evidence="1">
    <location>
        <begin position="103"/>
        <end position="123"/>
    </location>
</feature>
<keyword evidence="2" id="KW-1133">Transmembrane helix</keyword>
<dbReference type="OrthoDB" id="8741798at2759"/>
<evidence type="ECO:0000313" key="4">
    <source>
        <dbReference type="Proteomes" id="UP000824219"/>
    </source>
</evidence>
<feature type="compositionally biased region" description="Basic and acidic residues" evidence="1">
    <location>
        <begin position="111"/>
        <end position="123"/>
    </location>
</feature>
<accession>A0A9D3SNN0</accession>
<protein>
    <recommendedName>
        <fullName evidence="5">Small integral membrane protein 36</fullName>
    </recommendedName>
</protein>
<feature type="region of interest" description="Disordered" evidence="1">
    <location>
        <begin position="1"/>
        <end position="20"/>
    </location>
</feature>
<keyword evidence="2" id="KW-0472">Membrane</keyword>
<evidence type="ECO:0000256" key="2">
    <source>
        <dbReference type="SAM" id="Phobius"/>
    </source>
</evidence>
<evidence type="ECO:0000256" key="1">
    <source>
        <dbReference type="SAM" id="MobiDB-lite"/>
    </source>
</evidence>
<dbReference type="Proteomes" id="UP000824219">
    <property type="component" value="Linkage Group LG12"/>
</dbReference>
<name>A0A9D3SNN0_9TELE</name>
<dbReference type="EMBL" id="JAHKSW010000012">
    <property type="protein sequence ID" value="KAG7325983.1"/>
    <property type="molecule type" value="Genomic_DNA"/>
</dbReference>
<evidence type="ECO:0000313" key="3">
    <source>
        <dbReference type="EMBL" id="KAG7325983.1"/>
    </source>
</evidence>
<keyword evidence="2" id="KW-0812">Transmembrane</keyword>
<evidence type="ECO:0008006" key="5">
    <source>
        <dbReference type="Google" id="ProtNLM"/>
    </source>
</evidence>